<sequence>MSKFKEKVLSEISFAMVDDAPDLQKLYDKVAAIDEHPELNDNQKIVFDFLKNEFKRNDLQYTLWSFTEDVYERLEIGVSSLPYVKAWGKLKEKQHFEVLAAFAQWGLEQEEAE</sequence>
<name>A0A829AIK0_ENTFC</name>
<dbReference type="AlphaFoldDB" id="A0A829AIK0"/>
<reference evidence="1 2" key="1">
    <citation type="submission" date="2012-12" db="EMBL/GenBank/DDBJ databases">
        <title>The Genome Sequence of Enterococcus faecium E2039.</title>
        <authorList>
            <consortium name="The Broad Institute Genome Sequencing Platform"/>
            <consortium name="The Broad Institute Genome Sequencing Center for Infectious Disease"/>
            <person name="Earl A.M."/>
            <person name="Gilmore M.S."/>
            <person name="van Schaik W."/>
            <person name="Lebreton F."/>
            <person name="Willems R.J."/>
            <person name="Walker B."/>
            <person name="Young S.K."/>
            <person name="Zeng Q."/>
            <person name="Gargeya S."/>
            <person name="Fitzgerald M."/>
            <person name="Haas B."/>
            <person name="Abouelleil A."/>
            <person name="Alvarado L."/>
            <person name="Arachchi H.M."/>
            <person name="Berlin A.M."/>
            <person name="Chapman S.B."/>
            <person name="Dewar J."/>
            <person name="Goldberg J."/>
            <person name="Griggs A."/>
            <person name="Gujja S."/>
            <person name="Hansen M."/>
            <person name="Howarth C."/>
            <person name="Imamovic A."/>
            <person name="Larimer J."/>
            <person name="McCowan C."/>
            <person name="Murphy C."/>
            <person name="Neiman D."/>
            <person name="Pearson M."/>
            <person name="Priest M."/>
            <person name="Roberts A."/>
            <person name="Saif S."/>
            <person name="Shea T."/>
            <person name="Sisk P."/>
            <person name="Sykes S."/>
            <person name="Wortman J."/>
            <person name="Nusbaum C."/>
            <person name="Birren B."/>
        </authorList>
    </citation>
    <scope>NUCLEOTIDE SEQUENCE [LARGE SCALE GENOMIC DNA]</scope>
    <source>
        <strain evidence="1 2">E2039</strain>
    </source>
</reference>
<dbReference type="RefSeq" id="WP_002342505.1">
    <property type="nucleotide sequence ID" value="NZ_KB029912.1"/>
</dbReference>
<dbReference type="Proteomes" id="UP000010504">
    <property type="component" value="Unassembled WGS sequence"/>
</dbReference>
<organism evidence="1 2">
    <name type="scientific">Enterococcus faecium EnGen0026</name>
    <dbReference type="NCBI Taxonomy" id="1138917"/>
    <lineage>
        <taxon>Bacteria</taxon>
        <taxon>Bacillati</taxon>
        <taxon>Bacillota</taxon>
        <taxon>Bacilli</taxon>
        <taxon>Lactobacillales</taxon>
        <taxon>Enterococcaceae</taxon>
        <taxon>Enterococcus</taxon>
    </lineage>
</organism>
<evidence type="ECO:0000313" key="2">
    <source>
        <dbReference type="Proteomes" id="UP000010504"/>
    </source>
</evidence>
<accession>A0A829AIK0</accession>
<gene>
    <name evidence="1" type="ORF">OKA_03031</name>
</gene>
<proteinExistence type="predicted"/>
<comment type="caution">
    <text evidence="1">The sequence shown here is derived from an EMBL/GenBank/DDBJ whole genome shotgun (WGS) entry which is preliminary data.</text>
</comment>
<protein>
    <submittedName>
        <fullName evidence="1">Uncharacterized protein</fullName>
    </submittedName>
</protein>
<dbReference type="EMBL" id="AHXS01000003">
    <property type="protein sequence ID" value="ELB41845.1"/>
    <property type="molecule type" value="Genomic_DNA"/>
</dbReference>
<evidence type="ECO:0000313" key="1">
    <source>
        <dbReference type="EMBL" id="ELB41845.1"/>
    </source>
</evidence>